<name>A0ABQ7GJA0_DUNSA</name>
<gene>
    <name evidence="1" type="ORF">DUNSADRAFT_8512</name>
</gene>
<evidence type="ECO:0008006" key="3">
    <source>
        <dbReference type="Google" id="ProtNLM"/>
    </source>
</evidence>
<evidence type="ECO:0000313" key="1">
    <source>
        <dbReference type="EMBL" id="KAF5834687.1"/>
    </source>
</evidence>
<reference evidence="1" key="1">
    <citation type="submission" date="2017-08" db="EMBL/GenBank/DDBJ databases">
        <authorList>
            <person name="Polle J.E."/>
            <person name="Barry K."/>
            <person name="Cushman J."/>
            <person name="Schmutz J."/>
            <person name="Tran D."/>
            <person name="Hathwaick L.T."/>
            <person name="Yim W.C."/>
            <person name="Jenkins J."/>
            <person name="Mckie-Krisberg Z.M."/>
            <person name="Prochnik S."/>
            <person name="Lindquist E."/>
            <person name="Dockter R.B."/>
            <person name="Adam C."/>
            <person name="Molina H."/>
            <person name="Bunkerborg J."/>
            <person name="Jin E."/>
            <person name="Buchheim M."/>
            <person name="Magnuson J."/>
        </authorList>
    </citation>
    <scope>NUCLEOTIDE SEQUENCE</scope>
    <source>
        <strain evidence="1">CCAP 19/18</strain>
    </source>
</reference>
<sequence>MFMFIGLQPSLRKVHNSSKRAASCSHQKLSLMLFLGTGSRRNVSPPGCCGCCCMGAPRAHPKSPAVPGLQKHTCKGAKCHVRWLHKEQQYLRGACLALFKRTPCKWTLWFKLCHIKHCSSAIISFWEEMKGL</sequence>
<accession>A0ABQ7GJA0</accession>
<dbReference type="Proteomes" id="UP000815325">
    <property type="component" value="Unassembled WGS sequence"/>
</dbReference>
<dbReference type="EMBL" id="MU069742">
    <property type="protein sequence ID" value="KAF5834687.1"/>
    <property type="molecule type" value="Genomic_DNA"/>
</dbReference>
<evidence type="ECO:0000313" key="2">
    <source>
        <dbReference type="Proteomes" id="UP000815325"/>
    </source>
</evidence>
<comment type="caution">
    <text evidence="1">The sequence shown here is derived from an EMBL/GenBank/DDBJ whole genome shotgun (WGS) entry which is preliminary data.</text>
</comment>
<protein>
    <recommendedName>
        <fullName evidence="3">Encoded protein</fullName>
    </recommendedName>
</protein>
<organism evidence="1 2">
    <name type="scientific">Dunaliella salina</name>
    <name type="common">Green alga</name>
    <name type="synonym">Protococcus salinus</name>
    <dbReference type="NCBI Taxonomy" id="3046"/>
    <lineage>
        <taxon>Eukaryota</taxon>
        <taxon>Viridiplantae</taxon>
        <taxon>Chlorophyta</taxon>
        <taxon>core chlorophytes</taxon>
        <taxon>Chlorophyceae</taxon>
        <taxon>CS clade</taxon>
        <taxon>Chlamydomonadales</taxon>
        <taxon>Dunaliellaceae</taxon>
        <taxon>Dunaliella</taxon>
    </lineage>
</organism>
<keyword evidence="2" id="KW-1185">Reference proteome</keyword>
<proteinExistence type="predicted"/>